<feature type="region of interest" description="Disordered" evidence="2">
    <location>
        <begin position="603"/>
        <end position="632"/>
    </location>
</feature>
<accession>A0A3R7NRT0</accession>
<evidence type="ECO:0000256" key="2">
    <source>
        <dbReference type="SAM" id="MobiDB-lite"/>
    </source>
</evidence>
<protein>
    <submittedName>
        <fullName evidence="3">Uncharacterized protein</fullName>
    </submittedName>
</protein>
<organism evidence="3 4">
    <name type="scientific">Trypanosoma rangeli</name>
    <dbReference type="NCBI Taxonomy" id="5698"/>
    <lineage>
        <taxon>Eukaryota</taxon>
        <taxon>Discoba</taxon>
        <taxon>Euglenozoa</taxon>
        <taxon>Kinetoplastea</taxon>
        <taxon>Metakinetoplastina</taxon>
        <taxon>Trypanosomatida</taxon>
        <taxon>Trypanosomatidae</taxon>
        <taxon>Trypanosoma</taxon>
        <taxon>Herpetosoma</taxon>
    </lineage>
</organism>
<reference evidence="3 4" key="1">
    <citation type="journal article" date="2018" name="BMC Genomics">
        <title>Genomic comparison of Trypanosoma conorhini and Trypanosoma rangeli to Trypanosoma cruzi strains of high and low virulence.</title>
        <authorList>
            <person name="Bradwell K.R."/>
            <person name="Koparde V.N."/>
            <person name="Matveyev A.V."/>
            <person name="Serrano M.G."/>
            <person name="Alves J.M."/>
            <person name="Parikh H."/>
            <person name="Huang B."/>
            <person name="Lee V."/>
            <person name="Espinosa-Alvarez O."/>
            <person name="Ortiz P.A."/>
            <person name="Costa-Martins A.G."/>
            <person name="Teixeira M.M."/>
            <person name="Buck G.A."/>
        </authorList>
    </citation>
    <scope>NUCLEOTIDE SEQUENCE [LARGE SCALE GENOMIC DNA]</scope>
    <source>
        <strain evidence="3 4">AM80</strain>
    </source>
</reference>
<dbReference type="Proteomes" id="UP000283634">
    <property type="component" value="Unassembled WGS sequence"/>
</dbReference>
<dbReference type="VEuPathDB" id="TriTrypDB:TRSC58_05690"/>
<dbReference type="OMA" id="ADWANSC"/>
<name>A0A3R7NRT0_TRYRA</name>
<keyword evidence="4" id="KW-1185">Reference proteome</keyword>
<evidence type="ECO:0000256" key="1">
    <source>
        <dbReference type="SAM" id="Coils"/>
    </source>
</evidence>
<dbReference type="EMBL" id="MKGL01000029">
    <property type="protein sequence ID" value="RNF10626.1"/>
    <property type="molecule type" value="Genomic_DNA"/>
</dbReference>
<gene>
    <name evidence="3" type="ORF">TraAM80_01442</name>
</gene>
<feature type="region of interest" description="Disordered" evidence="2">
    <location>
        <begin position="834"/>
        <end position="891"/>
    </location>
</feature>
<dbReference type="RefSeq" id="XP_029241672.1">
    <property type="nucleotide sequence ID" value="XM_029378483.1"/>
</dbReference>
<sequence>MSSPLQQQPLQAKDDGTSCRRPQALIPTVPVTSTQTGKTARTQRTVLLKPEVGVGRGTPSITNDTRLRNMPSSSQYAFPGIGDTMATTVNSTTHTTNATATATSQPAWGRPKLMQEVAARLAKVTVDCQSNVFPVFLNDPETRQPCIFPEEEKEFSPERKLIMVPNMGIAAGVNAMGGYSKRFAMSTLEATQWMKRERESNRLLFSWWEARNACRQDEAEIAAVVEELRSPLWAFFRQALTEEEAQCVVELMQSQASPASAPMQLSPATVRTKKNVAMNGRGESSSSAFLLSSSERGIIMPLKLYERTFRRVLGRLHQHFLSLLRCHTTGTTETIELPLESRALGTKYVRFLLESQLELIEAGKKHSSDDDSTGLCLPVVSIPEERCFKPMLEAETAFAVTLLWRILDQTKSMLPGMTWALQLYTRYVLPHVYEKFFLFERHLPRTGAFGEQVEQLYALPLNLVRQRAMIASTKQAKEDVRYMEKFLKSWAWRTWRRAIVVQRRREDTMGLLEKKLRRLYNVIRLQKSFGEWRLAAKAGRFAAQLDIIDMKYNAFFSGAQHAARSISLFPGMDEGLANCPATLLNKNRFVALKLAETAQHTKASKTPVSTVASGSATPHGDNATTDDAGASDVSIVNPRRKSLLIKTALMEAPLSGSALEPKEGVSEKNLDPDEIALRGTTFITSVSPASDEDVDASSFNKRAFKTFDAMLKKLQEMETISGYLRQEIAVQNRLVQKLERDNNSLKSKTRELEESLFRSEEQRLQCSNLLQERELDVRELERRITRLKSRLRCQRHRPWQRTVMRIVGDICGAHTAASEHADECRIARKMVTSGTSLSNDSGPPHMGETATDVYYGSRTSGGASAPGIQRQDYVDDNEDQSNDSGSEMRASAELTTEEQRLFGKIAPIVIASTRDMPDAQTILRDWANGCLADLESLDDLKGGALSTRFHLFSDEVRNGVLFSRLLFYLALPRYQNKTATAHYAGTELKRKTSEHLGFTENRRNLLMQQNVQLETPFPTYSECFGDLLNLKPSGRMSLLLQFATELMEGAQQLGDEYIRKRMLVLREAALKATDMVPLPAVDRVELLEIVDPYALSRGDRSATLTFIALLYVRFSHPFNHKASQSALIEREAMLYLLSGGAYSQQDQDSIAAAFKETASKEKLPAEEGELSIARKFLAELEEEDCTPWQLFMSYCKPLINTMAHPFILRGNFWPNVAFDSPELAQILGSLGLALHRSLEAHRWHIIVSCLVPVRTYSGLSRGIFTGRRAQAAALQAGLERDGDWVFSMEISCVQNIFKQRELAVREAINAGTLAKNSTGIGETWNSETEFIELDKSLLVSAFGKCGNDLLQLFLQRGSLSESCAMPVLDLGSWRLLWLDLGLVNPENTGNSLLDLEQLTRIFCLVTEAVMGSRKERLFSDFYDVGSWQQLPTFTSVLYFPEFLAAVVLLAHELFPPVSDAITSKAGSVVWLADALTQLVFKHIAPILLTKTADDPSSVMRSLRSNVKTQQVLICQNKALLVLFNSYCKEVCGVSGMEREQLLQMLRDAMLTSTDISQHLIYELFLSFSVTKKTSEAVTEEKRREQDARPRDMPVQRRRTNVSIVDPVPDVVLPTGKSKETAVLLYDGFIEFLCVLCHFKQPNPLIPFDQRLETFLRRGLLRPLAQRNDALAAILSVEKPALRKDV</sequence>
<feature type="coiled-coil region" evidence="1">
    <location>
        <begin position="728"/>
        <end position="797"/>
    </location>
</feature>
<keyword evidence="1" id="KW-0175">Coiled coil</keyword>
<feature type="region of interest" description="Disordered" evidence="2">
    <location>
        <begin position="1"/>
        <end position="23"/>
    </location>
</feature>
<evidence type="ECO:0000313" key="4">
    <source>
        <dbReference type="Proteomes" id="UP000283634"/>
    </source>
</evidence>
<feature type="compositionally biased region" description="Basic and acidic residues" evidence="2">
    <location>
        <begin position="1576"/>
        <end position="1594"/>
    </location>
</feature>
<feature type="compositionally biased region" description="Polar residues" evidence="2">
    <location>
        <begin position="1"/>
        <end position="10"/>
    </location>
</feature>
<comment type="caution">
    <text evidence="3">The sequence shown here is derived from an EMBL/GenBank/DDBJ whole genome shotgun (WGS) entry which is preliminary data.</text>
</comment>
<dbReference type="OrthoDB" id="273630at2759"/>
<proteinExistence type="predicted"/>
<evidence type="ECO:0000313" key="3">
    <source>
        <dbReference type="EMBL" id="RNF10626.1"/>
    </source>
</evidence>
<feature type="compositionally biased region" description="Polar residues" evidence="2">
    <location>
        <begin position="603"/>
        <end position="616"/>
    </location>
</feature>
<dbReference type="GeneID" id="40325375"/>
<feature type="region of interest" description="Disordered" evidence="2">
    <location>
        <begin position="1576"/>
        <end position="1595"/>
    </location>
</feature>